<evidence type="ECO:0000313" key="4">
    <source>
        <dbReference type="Proteomes" id="UP000311382"/>
    </source>
</evidence>
<accession>A0A5C5FPC1</accession>
<dbReference type="AlphaFoldDB" id="A0A5C5FPC1"/>
<evidence type="ECO:0000256" key="1">
    <source>
        <dbReference type="SAM" id="MobiDB-lite"/>
    </source>
</evidence>
<feature type="region of interest" description="Disordered" evidence="1">
    <location>
        <begin position="37"/>
        <end position="77"/>
    </location>
</feature>
<evidence type="ECO:0000313" key="3">
    <source>
        <dbReference type="EMBL" id="TNY18172.1"/>
    </source>
</evidence>
<feature type="chain" id="PRO_5023019892" evidence="2">
    <location>
        <begin position="23"/>
        <end position="94"/>
    </location>
</feature>
<reference evidence="3 4" key="1">
    <citation type="submission" date="2019-03" db="EMBL/GenBank/DDBJ databases">
        <title>Rhodosporidium diobovatum UCD-FST 08-225 genome sequencing, assembly, and annotation.</title>
        <authorList>
            <person name="Fakankun I.U."/>
            <person name="Fristensky B."/>
            <person name="Levin D.B."/>
        </authorList>
    </citation>
    <scope>NUCLEOTIDE SEQUENCE [LARGE SCALE GENOMIC DNA]</scope>
    <source>
        <strain evidence="3 4">UCD-FST 08-225</strain>
    </source>
</reference>
<keyword evidence="2" id="KW-0732">Signal</keyword>
<organism evidence="3 4">
    <name type="scientific">Rhodotorula diobovata</name>
    <dbReference type="NCBI Taxonomy" id="5288"/>
    <lineage>
        <taxon>Eukaryota</taxon>
        <taxon>Fungi</taxon>
        <taxon>Dikarya</taxon>
        <taxon>Basidiomycota</taxon>
        <taxon>Pucciniomycotina</taxon>
        <taxon>Microbotryomycetes</taxon>
        <taxon>Sporidiobolales</taxon>
        <taxon>Sporidiobolaceae</taxon>
        <taxon>Rhodotorula</taxon>
    </lineage>
</organism>
<dbReference type="EMBL" id="SOZI01000152">
    <property type="protein sequence ID" value="TNY18172.1"/>
    <property type="molecule type" value="Genomic_DNA"/>
</dbReference>
<dbReference type="Proteomes" id="UP000311382">
    <property type="component" value="Unassembled WGS sequence"/>
</dbReference>
<evidence type="ECO:0000256" key="2">
    <source>
        <dbReference type="SAM" id="SignalP"/>
    </source>
</evidence>
<sequence length="94" mass="9475">MRRRSTTRSARLVLTLPPLAHANTLVTHSLTWFCRSGPPPQQAGYGGNGGFGGPGGPPQQNFGGGGGGGPYGGGHGGGFECVSSRVSECRPPPS</sequence>
<keyword evidence="4" id="KW-1185">Reference proteome</keyword>
<feature type="compositionally biased region" description="Gly residues" evidence="1">
    <location>
        <begin position="62"/>
        <end position="77"/>
    </location>
</feature>
<feature type="compositionally biased region" description="Gly residues" evidence="1">
    <location>
        <begin position="44"/>
        <end position="54"/>
    </location>
</feature>
<name>A0A5C5FPC1_9BASI</name>
<feature type="signal peptide" evidence="2">
    <location>
        <begin position="1"/>
        <end position="22"/>
    </location>
</feature>
<proteinExistence type="predicted"/>
<comment type="caution">
    <text evidence="3">The sequence shown here is derived from an EMBL/GenBank/DDBJ whole genome shotgun (WGS) entry which is preliminary data.</text>
</comment>
<protein>
    <submittedName>
        <fullName evidence="3">Uncharacterized protein</fullName>
    </submittedName>
</protein>
<gene>
    <name evidence="3" type="ORF">DMC30DRAFT_403833</name>
</gene>